<proteinExistence type="inferred from homology"/>
<dbReference type="SUPFAM" id="SSF52413">
    <property type="entry name" value="UDP-glucose/GDP-mannose dehydrogenase C-terminal domain"/>
    <property type="match status" value="1"/>
</dbReference>
<dbReference type="GO" id="GO:0016616">
    <property type="term" value="F:oxidoreductase activity, acting on the CH-OH group of donors, NAD or NADP as acceptor"/>
    <property type="evidence" value="ECO:0007669"/>
    <property type="project" value="InterPro"/>
</dbReference>
<dbReference type="Pfam" id="PF00984">
    <property type="entry name" value="UDPG_MGDP_dh"/>
    <property type="match status" value="1"/>
</dbReference>
<sequence>MSNSVQSQLVQQLENKTATVAILGLGYVGLPLAAVMAEAGYHVIGIDPVAEKVDMIQRGESYVMDVPTEQVARYVREGRLEATTDFAALSRAQAVSICVPTPLRKTGDPDLSFIVSATEALFPYMHRGMVVVLESSTYPGTTREMVLSRLEASGLKAGEDFFLAFSPERVDPGRTDWTTYNTPKVVGGITEACCDVSVAWYRQALETVVRVSSTEVAEMAKLLENTFRMINIAMVNELAIMCDRLGVDVWEVIDAAATKPFGFMKFTPGPGLGGHCIPIDPLYLSWKLKSLKYTARFIELASEINTGMPRFAVTKVQDALNEHSKALKGSAVLVLGVAYKPDIDDLRESPALDVIGLLEQKGAHVKYHDPFIPHFDHEGLAMTAVSDLMTEVRAADCVVIITNHKAYDYDAILENAKLIVDTRNALGERGRTHPKVVRL</sequence>
<dbReference type="SUPFAM" id="SSF48179">
    <property type="entry name" value="6-phosphogluconate dehydrogenase C-terminal domain-like"/>
    <property type="match status" value="1"/>
</dbReference>
<dbReference type="GO" id="GO:0051287">
    <property type="term" value="F:NAD binding"/>
    <property type="evidence" value="ECO:0007669"/>
    <property type="project" value="InterPro"/>
</dbReference>
<evidence type="ECO:0000259" key="4">
    <source>
        <dbReference type="SMART" id="SM00984"/>
    </source>
</evidence>
<accession>A0A0M8JQA7</accession>
<evidence type="ECO:0000313" key="7">
    <source>
        <dbReference type="Proteomes" id="UP000050501"/>
    </source>
</evidence>
<dbReference type="PANTHER" id="PTHR43491:SF1">
    <property type="entry name" value="UDP-N-ACETYL-D-MANNOSAMINE DEHYDROGENASE"/>
    <property type="match status" value="1"/>
</dbReference>
<dbReference type="InterPro" id="IPR014027">
    <property type="entry name" value="UDP-Glc/GDP-Man_DH_C"/>
</dbReference>
<evidence type="ECO:0000313" key="6">
    <source>
        <dbReference type="EMBL" id="KPL80789.1"/>
    </source>
</evidence>
<keyword evidence="7" id="KW-1185">Reference proteome</keyword>
<organism evidence="5">
    <name type="scientific">Levilinea saccharolytica</name>
    <dbReference type="NCBI Taxonomy" id="229921"/>
    <lineage>
        <taxon>Bacteria</taxon>
        <taxon>Bacillati</taxon>
        <taxon>Chloroflexota</taxon>
        <taxon>Anaerolineae</taxon>
        <taxon>Anaerolineales</taxon>
        <taxon>Anaerolineaceae</taxon>
        <taxon>Levilinea</taxon>
    </lineage>
</organism>
<keyword evidence="1" id="KW-0560">Oxidoreductase</keyword>
<feature type="domain" description="UDP-glucose/GDP-mannose dehydrogenase C-terminal" evidence="4">
    <location>
        <begin position="333"/>
        <end position="428"/>
    </location>
</feature>
<dbReference type="Pfam" id="PF03721">
    <property type="entry name" value="UDPG_MGDP_dh_N"/>
    <property type="match status" value="1"/>
</dbReference>
<gene>
    <name evidence="6" type="ORF">ADN01_11780</name>
    <name evidence="5" type="ORF">LSAC_03527</name>
</gene>
<dbReference type="NCBIfam" id="TIGR03026">
    <property type="entry name" value="NDP-sugDHase"/>
    <property type="match status" value="1"/>
</dbReference>
<dbReference type="PANTHER" id="PTHR43491">
    <property type="entry name" value="UDP-N-ACETYL-D-MANNOSAMINE DEHYDROGENASE"/>
    <property type="match status" value="1"/>
</dbReference>
<evidence type="ECO:0000256" key="3">
    <source>
        <dbReference type="PIRNR" id="PIRNR000124"/>
    </source>
</evidence>
<dbReference type="InterPro" id="IPR008927">
    <property type="entry name" value="6-PGluconate_DH-like_C_sf"/>
</dbReference>
<dbReference type="InterPro" id="IPR028359">
    <property type="entry name" value="UDP_ManNAc/GlcNAc_DH"/>
</dbReference>
<dbReference type="InterPro" id="IPR036220">
    <property type="entry name" value="UDP-Glc/GDP-Man_DH_C_sf"/>
</dbReference>
<reference evidence="5" key="1">
    <citation type="journal article" date="2015" name="Genome Announc.">
        <title>Draft Genome Sequences of Anaerolinea thermolimosa IMO-1, Bellilinea caldifistulae GOMI-1, Leptolinea tardivitalis YMTK-2, Levilinea saccharolytica KIBI-1, Longilinea arvoryzae KOME-1, Previously Described as Members of the Class Anaerolineae (Chloroflexi).</title>
        <authorList>
            <person name="Matsuura N."/>
            <person name="Tourlousse M.D."/>
            <person name="Ohashi A."/>
            <person name="Hugenholtz P."/>
            <person name="Sekiguchi Y."/>
        </authorList>
    </citation>
    <scope>NUCLEOTIDE SEQUENCE</scope>
    <source>
        <strain evidence="5">KIBI-1</strain>
    </source>
</reference>
<evidence type="ECO:0000256" key="1">
    <source>
        <dbReference type="ARBA" id="ARBA00023002"/>
    </source>
</evidence>
<dbReference type="Proteomes" id="UP000050501">
    <property type="component" value="Unassembled WGS sequence"/>
</dbReference>
<dbReference type="OrthoDB" id="9803238at2"/>
<dbReference type="PIRSF" id="PIRSF500136">
    <property type="entry name" value="UDP_ManNAc_DH"/>
    <property type="match status" value="1"/>
</dbReference>
<reference evidence="6 7" key="2">
    <citation type="submission" date="2015-07" db="EMBL/GenBank/DDBJ databases">
        <title>Genome sequence of Levilinea saccharolytica DSM 16555.</title>
        <authorList>
            <person name="Hemp J."/>
            <person name="Ward L.M."/>
            <person name="Pace L.A."/>
            <person name="Fischer W.W."/>
        </authorList>
    </citation>
    <scope>NUCLEOTIDE SEQUENCE [LARGE SCALE GENOMIC DNA]</scope>
    <source>
        <strain evidence="6 7">KIBI-1</strain>
    </source>
</reference>
<dbReference type="InterPro" id="IPR017476">
    <property type="entry name" value="UDP-Glc/GDP-Man"/>
</dbReference>
<evidence type="ECO:0000256" key="2">
    <source>
        <dbReference type="ARBA" id="ARBA00023027"/>
    </source>
</evidence>
<dbReference type="InterPro" id="IPR036291">
    <property type="entry name" value="NAD(P)-bd_dom_sf"/>
</dbReference>
<dbReference type="EMBL" id="DF967975">
    <property type="protein sequence ID" value="GAP19617.1"/>
    <property type="molecule type" value="Genomic_DNA"/>
</dbReference>
<dbReference type="InterPro" id="IPR001732">
    <property type="entry name" value="UDP-Glc/GDP-Man_DH_N"/>
</dbReference>
<dbReference type="GO" id="GO:0016628">
    <property type="term" value="F:oxidoreductase activity, acting on the CH-CH group of donors, NAD or NADP as acceptor"/>
    <property type="evidence" value="ECO:0007669"/>
    <property type="project" value="InterPro"/>
</dbReference>
<dbReference type="SUPFAM" id="SSF51735">
    <property type="entry name" value="NAD(P)-binding Rossmann-fold domains"/>
    <property type="match status" value="1"/>
</dbReference>
<dbReference type="SMART" id="SM00984">
    <property type="entry name" value="UDPG_MGDP_dh_C"/>
    <property type="match status" value="1"/>
</dbReference>
<dbReference type="STRING" id="229921.ADN01_11780"/>
<dbReference type="Gene3D" id="3.40.50.720">
    <property type="entry name" value="NAD(P)-binding Rossmann-like Domain"/>
    <property type="match status" value="2"/>
</dbReference>
<dbReference type="PIRSF" id="PIRSF000124">
    <property type="entry name" value="UDPglc_GDPman_dh"/>
    <property type="match status" value="1"/>
</dbReference>
<protein>
    <submittedName>
        <fullName evidence="5">Nucleotide sugar dehydrogenase</fullName>
    </submittedName>
    <submittedName>
        <fullName evidence="6">UDP-N-acetyl-D-glucosamine dehydrogenase</fullName>
    </submittedName>
</protein>
<dbReference type="EMBL" id="LGCM01000039">
    <property type="protein sequence ID" value="KPL80789.1"/>
    <property type="molecule type" value="Genomic_DNA"/>
</dbReference>
<evidence type="ECO:0000313" key="5">
    <source>
        <dbReference type="EMBL" id="GAP19617.1"/>
    </source>
</evidence>
<dbReference type="PATRIC" id="fig|229921.5.peg.1580"/>
<name>A0A0M8JQA7_9CHLR</name>
<dbReference type="Pfam" id="PF03720">
    <property type="entry name" value="UDPG_MGDP_dh_C"/>
    <property type="match status" value="1"/>
</dbReference>
<dbReference type="GO" id="GO:0000271">
    <property type="term" value="P:polysaccharide biosynthetic process"/>
    <property type="evidence" value="ECO:0007669"/>
    <property type="project" value="InterPro"/>
</dbReference>
<dbReference type="AlphaFoldDB" id="A0A0M8JQA7"/>
<comment type="similarity">
    <text evidence="3">Belongs to the UDP-glucose/GDP-mannose dehydrogenase family.</text>
</comment>
<dbReference type="InterPro" id="IPR014026">
    <property type="entry name" value="UDP-Glc/GDP-Man_DH_dimer"/>
</dbReference>
<keyword evidence="2" id="KW-0520">NAD</keyword>
<dbReference type="RefSeq" id="WP_062419884.1">
    <property type="nucleotide sequence ID" value="NZ_BBXZ01000184.1"/>
</dbReference>